<evidence type="ECO:0000313" key="1">
    <source>
        <dbReference type="EMBL" id="TNN76990.1"/>
    </source>
</evidence>
<comment type="caution">
    <text evidence="1">The sequence shown here is derived from an EMBL/GenBank/DDBJ whole genome shotgun (WGS) entry which is preliminary data.</text>
</comment>
<evidence type="ECO:0000313" key="2">
    <source>
        <dbReference type="Proteomes" id="UP000314294"/>
    </source>
</evidence>
<proteinExistence type="predicted"/>
<protein>
    <submittedName>
        <fullName evidence="1">Uncharacterized protein</fullName>
    </submittedName>
</protein>
<dbReference type="EMBL" id="SRLO01000088">
    <property type="protein sequence ID" value="TNN76990.1"/>
    <property type="molecule type" value="Genomic_DNA"/>
</dbReference>
<sequence>MLYLGLQTVSLACFSYNERCQETQTGLVSTAVLNTRKSNLSQFNLNCNTNKQPINQDNKKLENIYQKQMEYLKSLIMDASALRLPKRNAALRYQHAHEKQAREQCCSSTVSLQGHKPCDGEAVDDVLFSRSRLLSLPSRGSMAG</sequence>
<dbReference type="AlphaFoldDB" id="A0A4Z2IGB9"/>
<accession>A0A4Z2IGB9</accession>
<organism evidence="1 2">
    <name type="scientific">Liparis tanakae</name>
    <name type="common">Tanaka's snailfish</name>
    <dbReference type="NCBI Taxonomy" id="230148"/>
    <lineage>
        <taxon>Eukaryota</taxon>
        <taxon>Metazoa</taxon>
        <taxon>Chordata</taxon>
        <taxon>Craniata</taxon>
        <taxon>Vertebrata</taxon>
        <taxon>Euteleostomi</taxon>
        <taxon>Actinopterygii</taxon>
        <taxon>Neopterygii</taxon>
        <taxon>Teleostei</taxon>
        <taxon>Neoteleostei</taxon>
        <taxon>Acanthomorphata</taxon>
        <taxon>Eupercaria</taxon>
        <taxon>Perciformes</taxon>
        <taxon>Cottioidei</taxon>
        <taxon>Cottales</taxon>
        <taxon>Liparidae</taxon>
        <taxon>Liparis</taxon>
    </lineage>
</organism>
<gene>
    <name evidence="1" type="ORF">EYF80_012836</name>
</gene>
<reference evidence="1 2" key="1">
    <citation type="submission" date="2019-03" db="EMBL/GenBank/DDBJ databases">
        <title>First draft genome of Liparis tanakae, snailfish: a comprehensive survey of snailfish specific genes.</title>
        <authorList>
            <person name="Kim W."/>
            <person name="Song I."/>
            <person name="Jeong J.-H."/>
            <person name="Kim D."/>
            <person name="Kim S."/>
            <person name="Ryu S."/>
            <person name="Song J.Y."/>
            <person name="Lee S.K."/>
        </authorList>
    </citation>
    <scope>NUCLEOTIDE SEQUENCE [LARGE SCALE GENOMIC DNA]</scope>
    <source>
        <tissue evidence="1">Muscle</tissue>
    </source>
</reference>
<dbReference type="Proteomes" id="UP000314294">
    <property type="component" value="Unassembled WGS sequence"/>
</dbReference>
<keyword evidence="2" id="KW-1185">Reference proteome</keyword>
<name>A0A4Z2IGB9_9TELE</name>